<organism evidence="2 3">
    <name type="scientific">Plectus sambesii</name>
    <dbReference type="NCBI Taxonomy" id="2011161"/>
    <lineage>
        <taxon>Eukaryota</taxon>
        <taxon>Metazoa</taxon>
        <taxon>Ecdysozoa</taxon>
        <taxon>Nematoda</taxon>
        <taxon>Chromadorea</taxon>
        <taxon>Plectida</taxon>
        <taxon>Plectina</taxon>
        <taxon>Plectoidea</taxon>
        <taxon>Plectidae</taxon>
        <taxon>Plectus</taxon>
    </lineage>
</organism>
<name>A0A914V2W9_9BILA</name>
<keyword evidence="1" id="KW-0472">Membrane</keyword>
<proteinExistence type="predicted"/>
<dbReference type="Proteomes" id="UP000887566">
    <property type="component" value="Unplaced"/>
</dbReference>
<evidence type="ECO:0000313" key="2">
    <source>
        <dbReference type="Proteomes" id="UP000887566"/>
    </source>
</evidence>
<keyword evidence="2" id="KW-1185">Reference proteome</keyword>
<sequence length="178" mass="19743">MSAPNATVDCSDAFLFFPCDWSKVAAIGCFVGVILLLFVISGVVGFACWRLARRARQRPSARRIYARSVPTISVIGDLCAETPEQSTRYSSAATLPRDDRAWKTPTQRARDFEQTTVEYSPYSHFAQLGRGDDKMLEIRSSPGDVTFRDSVGLTTFASGPRYSQLSQLPVDQTFSVTR</sequence>
<dbReference type="AlphaFoldDB" id="A0A914V2W9"/>
<evidence type="ECO:0000313" key="3">
    <source>
        <dbReference type="WBParaSite" id="PSAMB.scaffold1415size31776.g12998.t1"/>
    </source>
</evidence>
<feature type="transmembrane region" description="Helical" evidence="1">
    <location>
        <begin position="24"/>
        <end position="52"/>
    </location>
</feature>
<evidence type="ECO:0000256" key="1">
    <source>
        <dbReference type="SAM" id="Phobius"/>
    </source>
</evidence>
<accession>A0A914V2W9</accession>
<protein>
    <submittedName>
        <fullName evidence="3">Uncharacterized protein</fullName>
    </submittedName>
</protein>
<keyword evidence="1" id="KW-1133">Transmembrane helix</keyword>
<reference evidence="3" key="1">
    <citation type="submission" date="2022-11" db="UniProtKB">
        <authorList>
            <consortium name="WormBaseParasite"/>
        </authorList>
    </citation>
    <scope>IDENTIFICATION</scope>
</reference>
<dbReference type="WBParaSite" id="PSAMB.scaffold1415size31776.g12998.t1">
    <property type="protein sequence ID" value="PSAMB.scaffold1415size31776.g12998.t1"/>
    <property type="gene ID" value="PSAMB.scaffold1415size31776.g12998"/>
</dbReference>
<keyword evidence="1" id="KW-0812">Transmembrane</keyword>